<evidence type="ECO:0000256" key="5">
    <source>
        <dbReference type="ARBA" id="ARBA00022723"/>
    </source>
</evidence>
<dbReference type="FunFam" id="3.30.420.10:FF:000016">
    <property type="entry name" value="Ribonuclease"/>
    <property type="match status" value="1"/>
</dbReference>
<evidence type="ECO:0000256" key="9">
    <source>
        <dbReference type="RuleBase" id="RU003515"/>
    </source>
</evidence>
<dbReference type="PANTHER" id="PTHR10954:SF7">
    <property type="entry name" value="RIBONUCLEASE H2 SUBUNIT A"/>
    <property type="match status" value="1"/>
</dbReference>
<dbReference type="AlphaFoldDB" id="A0AAW1QKA3"/>
<dbReference type="GO" id="GO:0003723">
    <property type="term" value="F:RNA binding"/>
    <property type="evidence" value="ECO:0007669"/>
    <property type="project" value="UniProtKB-UniRule"/>
</dbReference>
<dbReference type="FunFam" id="1.10.10.460:FF:000001">
    <property type="entry name" value="Ribonuclease"/>
    <property type="match status" value="1"/>
</dbReference>
<sequence length="286" mass="31884">METKDWFTKPCVMGIDEAGRGPVLGPMVYACACCPLSTSLQLVSRSFADSKTLTEAKREQLFEEIQADEQMASATDSLSAATISAQMLRRHKISLNALASDSTHRLIDAALAAKMNLHEIYIDTVGDAERYETRLGHRYPTIKFTVRPKADALFPIVSAASIVAKVTRDHLLRDFEVQESVDVSRQFGSGYPADPDTKTWLDQHIDPVFGYPGIVRFSWQTCESLLNQRGVPITWECPEDEGQQTLQQWGRSSSSSSQLASSSYQAAPKRHSFFRARKLARPICSF</sequence>
<evidence type="ECO:0000259" key="10">
    <source>
        <dbReference type="PROSITE" id="PS51975"/>
    </source>
</evidence>
<dbReference type="InterPro" id="IPR004649">
    <property type="entry name" value="RNase_H2_suA"/>
</dbReference>
<feature type="domain" description="RNase H type-2" evidence="10">
    <location>
        <begin position="10"/>
        <end position="231"/>
    </location>
</feature>
<keyword evidence="5 8" id="KW-0479">Metal-binding</keyword>
<evidence type="ECO:0000256" key="1">
    <source>
        <dbReference type="ARBA" id="ARBA00000077"/>
    </source>
</evidence>
<dbReference type="GO" id="GO:0006298">
    <property type="term" value="P:mismatch repair"/>
    <property type="evidence" value="ECO:0007669"/>
    <property type="project" value="TreeGrafter"/>
</dbReference>
<gene>
    <name evidence="11" type="ORF">WJX74_004776</name>
</gene>
<evidence type="ECO:0000256" key="7">
    <source>
        <dbReference type="ARBA" id="ARBA00022801"/>
    </source>
</evidence>
<reference evidence="11 12" key="1">
    <citation type="journal article" date="2024" name="Nat. Commun.">
        <title>Phylogenomics reveals the evolutionary origins of lichenization in chlorophyte algae.</title>
        <authorList>
            <person name="Puginier C."/>
            <person name="Libourel C."/>
            <person name="Otte J."/>
            <person name="Skaloud P."/>
            <person name="Haon M."/>
            <person name="Grisel S."/>
            <person name="Petersen M."/>
            <person name="Berrin J.G."/>
            <person name="Delaux P.M."/>
            <person name="Dal Grande F."/>
            <person name="Keller J."/>
        </authorList>
    </citation>
    <scope>NUCLEOTIDE SEQUENCE [LARGE SCALE GENOMIC DNA]</scope>
    <source>
        <strain evidence="11 12">SAG 2145</strain>
    </source>
</reference>
<evidence type="ECO:0000256" key="2">
    <source>
        <dbReference type="ARBA" id="ARBA00001946"/>
    </source>
</evidence>
<comment type="cofactor">
    <cofactor evidence="8">
        <name>Mn(2+)</name>
        <dbReference type="ChEBI" id="CHEBI:29035"/>
    </cofactor>
    <cofactor evidence="8">
        <name>Mg(2+)</name>
        <dbReference type="ChEBI" id="CHEBI:18420"/>
    </cofactor>
    <text evidence="8">Manganese or magnesium. Binds 1 divalent metal ion per monomer in the absence of substrate. May bind a second metal ion after substrate binding.</text>
</comment>
<keyword evidence="12" id="KW-1185">Reference proteome</keyword>
<comment type="cofactor">
    <cofactor evidence="2">
        <name>Mg(2+)</name>
        <dbReference type="ChEBI" id="CHEBI:18420"/>
    </cofactor>
</comment>
<comment type="caution">
    <text evidence="11">The sequence shown here is derived from an EMBL/GenBank/DDBJ whole genome shotgun (WGS) entry which is preliminary data.</text>
</comment>
<evidence type="ECO:0000313" key="11">
    <source>
        <dbReference type="EMBL" id="KAK9821849.1"/>
    </source>
</evidence>
<feature type="binding site" evidence="8">
    <location>
        <position position="17"/>
    </location>
    <ligand>
        <name>a divalent metal cation</name>
        <dbReference type="ChEBI" id="CHEBI:60240"/>
    </ligand>
</feature>
<comment type="catalytic activity">
    <reaction evidence="1 8 9">
        <text>Endonucleolytic cleavage to 5'-phosphomonoester.</text>
        <dbReference type="EC" id="3.1.26.4"/>
    </reaction>
</comment>
<evidence type="ECO:0000256" key="4">
    <source>
        <dbReference type="ARBA" id="ARBA00022722"/>
    </source>
</evidence>
<dbReference type="Pfam" id="PF01351">
    <property type="entry name" value="RNase_HII"/>
    <property type="match status" value="1"/>
</dbReference>
<comment type="similarity">
    <text evidence="3">Belongs to the RNase HII family. Eukaryotic subfamily.</text>
</comment>
<comment type="function">
    <text evidence="9">Endonuclease that specifically degrades the RNA of RNA-DNA hybrids.</text>
</comment>
<keyword evidence="7 8" id="KW-0378">Hydrolase</keyword>
<keyword evidence="6 8" id="KW-0255">Endonuclease</keyword>
<dbReference type="InterPro" id="IPR001352">
    <property type="entry name" value="RNase_HII/HIII"/>
</dbReference>
<protein>
    <recommendedName>
        <fullName evidence="9">Ribonuclease</fullName>
        <ecNumber evidence="9">3.1.26.4</ecNumber>
    </recommendedName>
</protein>
<organism evidence="11 12">
    <name type="scientific">Apatococcus lobatus</name>
    <dbReference type="NCBI Taxonomy" id="904363"/>
    <lineage>
        <taxon>Eukaryota</taxon>
        <taxon>Viridiplantae</taxon>
        <taxon>Chlorophyta</taxon>
        <taxon>core chlorophytes</taxon>
        <taxon>Trebouxiophyceae</taxon>
        <taxon>Chlorellales</taxon>
        <taxon>Chlorellaceae</taxon>
        <taxon>Apatococcus</taxon>
    </lineage>
</organism>
<dbReference type="GO" id="GO:0043137">
    <property type="term" value="P:DNA replication, removal of RNA primer"/>
    <property type="evidence" value="ECO:0007669"/>
    <property type="project" value="TreeGrafter"/>
</dbReference>
<evidence type="ECO:0000313" key="12">
    <source>
        <dbReference type="Proteomes" id="UP001438707"/>
    </source>
</evidence>
<dbReference type="GO" id="GO:0004523">
    <property type="term" value="F:RNA-DNA hybrid ribonuclease activity"/>
    <property type="evidence" value="ECO:0007669"/>
    <property type="project" value="UniProtKB-UniRule"/>
</dbReference>
<evidence type="ECO:0000256" key="6">
    <source>
        <dbReference type="ARBA" id="ARBA00022759"/>
    </source>
</evidence>
<dbReference type="EC" id="3.1.26.4" evidence="9"/>
<accession>A0AAW1QKA3</accession>
<dbReference type="GO" id="GO:0032299">
    <property type="term" value="C:ribonuclease H2 complex"/>
    <property type="evidence" value="ECO:0007669"/>
    <property type="project" value="TreeGrafter"/>
</dbReference>
<dbReference type="NCBIfam" id="TIGR00729">
    <property type="entry name" value="ribonuclease HII"/>
    <property type="match status" value="1"/>
</dbReference>
<dbReference type="InterPro" id="IPR023160">
    <property type="entry name" value="RNase_HII_hlx-loop-hlx_cap_dom"/>
</dbReference>
<evidence type="ECO:0000256" key="8">
    <source>
        <dbReference type="PROSITE-ProRule" id="PRU01319"/>
    </source>
</evidence>
<dbReference type="CDD" id="cd07181">
    <property type="entry name" value="RNase_HII_eukaryota_like"/>
    <property type="match status" value="1"/>
</dbReference>
<dbReference type="InterPro" id="IPR036397">
    <property type="entry name" value="RNaseH_sf"/>
</dbReference>
<dbReference type="SUPFAM" id="SSF53098">
    <property type="entry name" value="Ribonuclease H-like"/>
    <property type="match status" value="1"/>
</dbReference>
<dbReference type="Gene3D" id="1.10.10.460">
    <property type="entry name" value="Ribonuclease hii. Domain 2"/>
    <property type="match status" value="1"/>
</dbReference>
<dbReference type="Proteomes" id="UP001438707">
    <property type="component" value="Unassembled WGS sequence"/>
</dbReference>
<dbReference type="Gene3D" id="3.30.420.10">
    <property type="entry name" value="Ribonuclease H-like superfamily/Ribonuclease H"/>
    <property type="match status" value="1"/>
</dbReference>
<dbReference type="InterPro" id="IPR012337">
    <property type="entry name" value="RNaseH-like_sf"/>
</dbReference>
<evidence type="ECO:0000256" key="3">
    <source>
        <dbReference type="ARBA" id="ARBA00007058"/>
    </source>
</evidence>
<name>A0AAW1QKA3_9CHLO</name>
<keyword evidence="4 8" id="KW-0540">Nuclease</keyword>
<feature type="binding site" evidence="8">
    <location>
        <position position="123"/>
    </location>
    <ligand>
        <name>a divalent metal cation</name>
        <dbReference type="ChEBI" id="CHEBI:60240"/>
    </ligand>
</feature>
<dbReference type="PROSITE" id="PS51975">
    <property type="entry name" value="RNASE_H_2"/>
    <property type="match status" value="1"/>
</dbReference>
<dbReference type="InterPro" id="IPR024567">
    <property type="entry name" value="RNase_HII/HIII_dom"/>
</dbReference>
<feature type="binding site" evidence="8">
    <location>
        <position position="16"/>
    </location>
    <ligand>
        <name>a divalent metal cation</name>
        <dbReference type="ChEBI" id="CHEBI:60240"/>
    </ligand>
</feature>
<dbReference type="EMBL" id="JALJOS010000035">
    <property type="protein sequence ID" value="KAK9821849.1"/>
    <property type="molecule type" value="Genomic_DNA"/>
</dbReference>
<dbReference type="PROSITE" id="PS51257">
    <property type="entry name" value="PROKAR_LIPOPROTEIN"/>
    <property type="match status" value="1"/>
</dbReference>
<dbReference type="PANTHER" id="PTHR10954">
    <property type="entry name" value="RIBONUCLEASE H2 SUBUNIT A"/>
    <property type="match status" value="1"/>
</dbReference>
<proteinExistence type="inferred from homology"/>
<dbReference type="GO" id="GO:0046872">
    <property type="term" value="F:metal ion binding"/>
    <property type="evidence" value="ECO:0007669"/>
    <property type="project" value="UniProtKB-KW"/>
</dbReference>